<keyword evidence="2" id="KW-1185">Reference proteome</keyword>
<name>A0AA97DB86_9FIRM</name>
<evidence type="ECO:0000313" key="1">
    <source>
        <dbReference type="EMBL" id="WOC32438.1"/>
    </source>
</evidence>
<dbReference type="RefSeq" id="WP_275844855.1">
    <property type="nucleotide sequence ID" value="NZ_CP135996.1"/>
</dbReference>
<reference evidence="1" key="1">
    <citation type="submission" date="2023-09" db="EMBL/GenBank/DDBJ databases">
        <authorList>
            <person name="Zeng C."/>
        </authorList>
    </citation>
    <scope>NUCLEOTIDE SEQUENCE</scope>
    <source>
        <strain evidence="1">ZCY20-5</strain>
    </source>
</reference>
<gene>
    <name evidence="1" type="ORF">PXC00_00795</name>
</gene>
<proteinExistence type="predicted"/>
<evidence type="ECO:0000313" key="2">
    <source>
        <dbReference type="Proteomes" id="UP001300604"/>
    </source>
</evidence>
<dbReference type="KEGG" id="carl:PXC00_00795"/>
<dbReference type="AlphaFoldDB" id="A0AA97DB86"/>
<sequence length="71" mass="8241">MSEDAALLEALAQQTSGILSDLRTYPFLRETLLHIPDEEYTLAQWLYALSYLQQLPCHYTSVKQLKADLRR</sequence>
<organism evidence="1 2">
    <name type="scientific">Caproicibacterium argilliputei</name>
    <dbReference type="NCBI Taxonomy" id="3030016"/>
    <lineage>
        <taxon>Bacteria</taxon>
        <taxon>Bacillati</taxon>
        <taxon>Bacillota</taxon>
        <taxon>Clostridia</taxon>
        <taxon>Eubacteriales</taxon>
        <taxon>Oscillospiraceae</taxon>
        <taxon>Caproicibacterium</taxon>
    </lineage>
</organism>
<reference evidence="1" key="2">
    <citation type="submission" date="2024-06" db="EMBL/GenBank/DDBJ databases">
        <title>Caproicibacterium argilliputei sp. nov, a novel caproic acid producing anaerobic bacterium isolated from pit mud.</title>
        <authorList>
            <person name="Xia S."/>
        </authorList>
    </citation>
    <scope>NUCLEOTIDE SEQUENCE</scope>
    <source>
        <strain evidence="1">ZCY20-5</strain>
    </source>
</reference>
<protein>
    <submittedName>
        <fullName evidence="1">Uncharacterized protein</fullName>
    </submittedName>
</protein>
<dbReference type="Proteomes" id="UP001300604">
    <property type="component" value="Chromosome"/>
</dbReference>
<accession>A0AA97DB86</accession>
<dbReference type="EMBL" id="CP135996">
    <property type="protein sequence ID" value="WOC32438.1"/>
    <property type="molecule type" value="Genomic_DNA"/>
</dbReference>